<evidence type="ECO:0000256" key="3">
    <source>
        <dbReference type="ARBA" id="ARBA00023242"/>
    </source>
</evidence>
<dbReference type="PANTHER" id="PTHR13375:SF3">
    <property type="entry name" value="THO COMPLEX SUBUNIT 5 HOMOLOG"/>
    <property type="match status" value="1"/>
</dbReference>
<keyword evidence="6" id="KW-1185">Reference proteome</keyword>
<dbReference type="Pfam" id="PF09766">
    <property type="entry name" value="FmiP_Thoc5"/>
    <property type="match status" value="1"/>
</dbReference>
<dbReference type="PANTHER" id="PTHR13375">
    <property type="entry name" value="FMS INTERACTING PROTEIN"/>
    <property type="match status" value="1"/>
</dbReference>
<proteinExistence type="inferred from homology"/>
<sequence length="485" mass="54806">MEVTMAEHGELLLPERKIDTAALYDTLRESKDSVEEIVAKMLAIKKEAQPKSQLREFVTQILLNFVTLRQANRSILLEEDSVKAETERAKASVEFTTLELQSLLYEKNHQIKAIKACKDLNTKYPDIELVPQEEFFSDAPEEIKNSVISKDSAHNLMLKRLNFELFQRKELCKHRDKLEQRKKALQETAVHRKKFLSSLPSHLKSLKKASLPVQQQLGLLHMKKLKQQQLAELLPPPLYVIYSQLLASKEAFGENIDLELIGSVKDAQDLARQLANKATGMSTNSENSDSEYVPDDKDGGLRSKRPKNGLRKKNLDQSGMYQAHPLKIALHINDDGSLDSNSGELIVLKFEYLIKLNVVCVGVEDSEEGPENNILCNLFPDDNGLELPRQSAKLIIGDCYSFHEGRTSWPYKWAQHLAGIDFLPEVSPLFTVSETSNDETARNASVLSSLSLYRQQNRVQTIVQRIRAFIKGSACSSMSRGFALL</sequence>
<feature type="region of interest" description="Disordered" evidence="4">
    <location>
        <begin position="277"/>
        <end position="316"/>
    </location>
</feature>
<gene>
    <name evidence="5" type="ORF">Fot_19405</name>
</gene>
<evidence type="ECO:0000256" key="2">
    <source>
        <dbReference type="ARBA" id="ARBA00008044"/>
    </source>
</evidence>
<dbReference type="AlphaFoldDB" id="A0ABD1VKZ7"/>
<dbReference type="Proteomes" id="UP001604277">
    <property type="component" value="Unassembled WGS sequence"/>
</dbReference>
<reference evidence="6" key="1">
    <citation type="submission" date="2024-07" db="EMBL/GenBank/DDBJ databases">
        <title>Two chromosome-level genome assemblies of Korean endemic species Abeliophyllum distichum and Forsythia ovata (Oleaceae).</title>
        <authorList>
            <person name="Jang H."/>
        </authorList>
    </citation>
    <scope>NUCLEOTIDE SEQUENCE [LARGE SCALE GENOMIC DNA]</scope>
</reference>
<dbReference type="InterPro" id="IPR019163">
    <property type="entry name" value="THO_Thoc5"/>
</dbReference>
<evidence type="ECO:0000313" key="6">
    <source>
        <dbReference type="Proteomes" id="UP001604277"/>
    </source>
</evidence>
<comment type="caution">
    <text evidence="5">The sequence shown here is derived from an EMBL/GenBank/DDBJ whole genome shotgun (WGS) entry which is preliminary data.</text>
</comment>
<comment type="similarity">
    <text evidence="2">Belongs to the THOC5 family.</text>
</comment>
<protein>
    <submittedName>
        <fullName evidence="5">THO complex subunit 5B</fullName>
    </submittedName>
</protein>
<evidence type="ECO:0000256" key="4">
    <source>
        <dbReference type="SAM" id="MobiDB-lite"/>
    </source>
</evidence>
<keyword evidence="3" id="KW-0539">Nucleus</keyword>
<dbReference type="GO" id="GO:0005634">
    <property type="term" value="C:nucleus"/>
    <property type="evidence" value="ECO:0007669"/>
    <property type="project" value="UniProtKB-SubCell"/>
</dbReference>
<dbReference type="EMBL" id="JBFOLJ010000005">
    <property type="protein sequence ID" value="KAL2538014.1"/>
    <property type="molecule type" value="Genomic_DNA"/>
</dbReference>
<evidence type="ECO:0000313" key="5">
    <source>
        <dbReference type="EMBL" id="KAL2538014.1"/>
    </source>
</evidence>
<comment type="subcellular location">
    <subcellularLocation>
        <location evidence="1">Nucleus</location>
    </subcellularLocation>
</comment>
<organism evidence="5 6">
    <name type="scientific">Forsythia ovata</name>
    <dbReference type="NCBI Taxonomy" id="205694"/>
    <lineage>
        <taxon>Eukaryota</taxon>
        <taxon>Viridiplantae</taxon>
        <taxon>Streptophyta</taxon>
        <taxon>Embryophyta</taxon>
        <taxon>Tracheophyta</taxon>
        <taxon>Spermatophyta</taxon>
        <taxon>Magnoliopsida</taxon>
        <taxon>eudicotyledons</taxon>
        <taxon>Gunneridae</taxon>
        <taxon>Pentapetalae</taxon>
        <taxon>asterids</taxon>
        <taxon>lamiids</taxon>
        <taxon>Lamiales</taxon>
        <taxon>Oleaceae</taxon>
        <taxon>Forsythieae</taxon>
        <taxon>Forsythia</taxon>
    </lineage>
</organism>
<accession>A0ABD1VKZ7</accession>
<name>A0ABD1VKZ7_9LAMI</name>
<feature type="compositionally biased region" description="Basic residues" evidence="4">
    <location>
        <begin position="302"/>
        <end position="312"/>
    </location>
</feature>
<evidence type="ECO:0000256" key="1">
    <source>
        <dbReference type="ARBA" id="ARBA00004123"/>
    </source>
</evidence>